<gene>
    <name evidence="1" type="ORF">P0Y65_11585</name>
</gene>
<evidence type="ECO:0000313" key="1">
    <source>
        <dbReference type="EMBL" id="WEK02852.1"/>
    </source>
</evidence>
<proteinExistence type="predicted"/>
<reference evidence="1" key="1">
    <citation type="submission" date="2023-03" db="EMBL/GenBank/DDBJ databases">
        <title>Andean soil-derived lignocellulolytic bacterial consortium as a source of novel taxa and putative plastic-active enzymes.</title>
        <authorList>
            <person name="Diaz-Garcia L."/>
            <person name="Chuvochina M."/>
            <person name="Feuerriegel G."/>
            <person name="Bunk B."/>
            <person name="Sproer C."/>
            <person name="Streit W.R."/>
            <person name="Rodriguez L.M."/>
            <person name="Overmann J."/>
            <person name="Jimenez D.J."/>
        </authorList>
    </citation>
    <scope>NUCLEOTIDE SEQUENCE</scope>
    <source>
        <strain evidence="1">MAG 4196</strain>
    </source>
</reference>
<sequence length="59" mass="7041">MTAITQSAECAITLPRWSVWRLFRIHSRRRRVTVDLIHSSPHLLRDIGAMEYRVVERRP</sequence>
<dbReference type="EMBL" id="CP119312">
    <property type="protein sequence ID" value="WEK02852.1"/>
    <property type="molecule type" value="Genomic_DNA"/>
</dbReference>
<protein>
    <submittedName>
        <fullName evidence="1">Uncharacterized protein</fullName>
    </submittedName>
</protein>
<name>A0AAJ5VSH3_9HYPH</name>
<organism evidence="1 2">
    <name type="scientific">Candidatus Devosia phytovorans</name>
    <dbReference type="NCBI Taxonomy" id="3121372"/>
    <lineage>
        <taxon>Bacteria</taxon>
        <taxon>Pseudomonadati</taxon>
        <taxon>Pseudomonadota</taxon>
        <taxon>Alphaproteobacteria</taxon>
        <taxon>Hyphomicrobiales</taxon>
        <taxon>Devosiaceae</taxon>
        <taxon>Devosia</taxon>
    </lineage>
</organism>
<dbReference type="Proteomes" id="UP001217476">
    <property type="component" value="Chromosome"/>
</dbReference>
<evidence type="ECO:0000313" key="2">
    <source>
        <dbReference type="Proteomes" id="UP001217476"/>
    </source>
</evidence>
<dbReference type="AlphaFoldDB" id="A0AAJ5VSH3"/>
<accession>A0AAJ5VSH3</accession>